<evidence type="ECO:0000256" key="1">
    <source>
        <dbReference type="SAM" id="Phobius"/>
    </source>
</evidence>
<keyword evidence="1" id="KW-1133">Transmembrane helix</keyword>
<protein>
    <submittedName>
        <fullName evidence="2">Uncharacterized protein</fullName>
    </submittedName>
</protein>
<name>A0A0E9UTI2_ANGAN</name>
<keyword evidence="1" id="KW-0472">Membrane</keyword>
<accession>A0A0E9UTI2</accession>
<organism evidence="2">
    <name type="scientific">Anguilla anguilla</name>
    <name type="common">European freshwater eel</name>
    <name type="synonym">Muraena anguilla</name>
    <dbReference type="NCBI Taxonomy" id="7936"/>
    <lineage>
        <taxon>Eukaryota</taxon>
        <taxon>Metazoa</taxon>
        <taxon>Chordata</taxon>
        <taxon>Craniata</taxon>
        <taxon>Vertebrata</taxon>
        <taxon>Euteleostomi</taxon>
        <taxon>Actinopterygii</taxon>
        <taxon>Neopterygii</taxon>
        <taxon>Teleostei</taxon>
        <taxon>Anguilliformes</taxon>
        <taxon>Anguillidae</taxon>
        <taxon>Anguilla</taxon>
    </lineage>
</organism>
<keyword evidence="1" id="KW-0812">Transmembrane</keyword>
<reference evidence="2" key="2">
    <citation type="journal article" date="2015" name="Fish Shellfish Immunol.">
        <title>Early steps in the European eel (Anguilla anguilla)-Vibrio vulnificus interaction in the gills: Role of the RtxA13 toxin.</title>
        <authorList>
            <person name="Callol A."/>
            <person name="Pajuelo D."/>
            <person name="Ebbesson L."/>
            <person name="Teles M."/>
            <person name="MacKenzie S."/>
            <person name="Amaro C."/>
        </authorList>
    </citation>
    <scope>NUCLEOTIDE SEQUENCE</scope>
</reference>
<sequence>MLKEYLVLILQCIIPSAFFWFRKFCFVLFLSTK</sequence>
<evidence type="ECO:0000313" key="2">
    <source>
        <dbReference type="EMBL" id="JAH69184.1"/>
    </source>
</evidence>
<reference evidence="2" key="1">
    <citation type="submission" date="2014-11" db="EMBL/GenBank/DDBJ databases">
        <authorList>
            <person name="Amaro Gonzalez C."/>
        </authorList>
    </citation>
    <scope>NUCLEOTIDE SEQUENCE</scope>
</reference>
<proteinExistence type="predicted"/>
<dbReference type="EMBL" id="GBXM01039393">
    <property type="protein sequence ID" value="JAH69184.1"/>
    <property type="molecule type" value="Transcribed_RNA"/>
</dbReference>
<dbReference type="AlphaFoldDB" id="A0A0E9UTI2"/>
<feature type="transmembrane region" description="Helical" evidence="1">
    <location>
        <begin position="6"/>
        <end position="30"/>
    </location>
</feature>